<evidence type="ECO:0000256" key="1">
    <source>
        <dbReference type="ARBA" id="ARBA00022679"/>
    </source>
</evidence>
<gene>
    <name evidence="4" type="ORF">EDD61_10561</name>
</gene>
<dbReference type="PROSITE" id="PS51186">
    <property type="entry name" value="GNAT"/>
    <property type="match status" value="1"/>
</dbReference>
<dbReference type="InterPro" id="IPR000182">
    <property type="entry name" value="GNAT_dom"/>
</dbReference>
<dbReference type="Gene3D" id="3.40.630.30">
    <property type="match status" value="1"/>
</dbReference>
<dbReference type="SUPFAM" id="SSF55729">
    <property type="entry name" value="Acyl-CoA N-acyltransferases (Nat)"/>
    <property type="match status" value="1"/>
</dbReference>
<reference evidence="4 5" key="1">
    <citation type="submission" date="2019-03" db="EMBL/GenBank/DDBJ databases">
        <title>Genomic Encyclopedia of Type Strains, Phase IV (KMG-IV): sequencing the most valuable type-strain genomes for metagenomic binning, comparative biology and taxonomic classification.</title>
        <authorList>
            <person name="Goeker M."/>
        </authorList>
    </citation>
    <scope>NUCLEOTIDE SEQUENCE [LARGE SCALE GENOMIC DNA]</scope>
    <source>
        <strain evidence="4 5">DSM 29481</strain>
    </source>
</reference>
<evidence type="ECO:0000313" key="5">
    <source>
        <dbReference type="Proteomes" id="UP000295773"/>
    </source>
</evidence>
<dbReference type="EMBL" id="SMBP01000005">
    <property type="protein sequence ID" value="TCU62253.1"/>
    <property type="molecule type" value="Genomic_DNA"/>
</dbReference>
<name>A0A4R3TJ05_9FIRM</name>
<organism evidence="4 5">
    <name type="scientific">Longicatena caecimuris</name>
    <dbReference type="NCBI Taxonomy" id="1796635"/>
    <lineage>
        <taxon>Bacteria</taxon>
        <taxon>Bacillati</taxon>
        <taxon>Bacillota</taxon>
        <taxon>Erysipelotrichia</taxon>
        <taxon>Erysipelotrichales</taxon>
        <taxon>Erysipelotrichaceae</taxon>
        <taxon>Longicatena</taxon>
    </lineage>
</organism>
<feature type="domain" description="N-acetyltransferase" evidence="3">
    <location>
        <begin position="1"/>
        <end position="139"/>
    </location>
</feature>
<protein>
    <submittedName>
        <fullName evidence="4">Putative acetyltransferase</fullName>
    </submittedName>
</protein>
<evidence type="ECO:0000313" key="4">
    <source>
        <dbReference type="EMBL" id="TCU62253.1"/>
    </source>
</evidence>
<accession>A0A4R3TJ05</accession>
<dbReference type="CDD" id="cd04301">
    <property type="entry name" value="NAT_SF"/>
    <property type="match status" value="1"/>
</dbReference>
<dbReference type="Proteomes" id="UP000295773">
    <property type="component" value="Unassembled WGS sequence"/>
</dbReference>
<sequence>MIRKMEAMDHDVVMDIWLHGNLAAHSFLSPTYWKKQYAMVSQAIQEAEVYVYEENGAVVGFVGLQDTYIAGIFVSEAMQNRGIGKKLMDELKKHKTILHLHVYEKNEKALRFYQREHFTILTKENDAEINVQVYHLMWKA</sequence>
<evidence type="ECO:0000259" key="3">
    <source>
        <dbReference type="PROSITE" id="PS51186"/>
    </source>
</evidence>
<dbReference type="RefSeq" id="WP_132224215.1">
    <property type="nucleotide sequence ID" value="NZ_JANKBG010000006.1"/>
</dbReference>
<dbReference type="GO" id="GO:0016747">
    <property type="term" value="F:acyltransferase activity, transferring groups other than amino-acyl groups"/>
    <property type="evidence" value="ECO:0007669"/>
    <property type="project" value="InterPro"/>
</dbReference>
<proteinExistence type="predicted"/>
<evidence type="ECO:0000256" key="2">
    <source>
        <dbReference type="ARBA" id="ARBA00023315"/>
    </source>
</evidence>
<keyword evidence="2" id="KW-0012">Acyltransferase</keyword>
<comment type="caution">
    <text evidence="4">The sequence shown here is derived from an EMBL/GenBank/DDBJ whole genome shotgun (WGS) entry which is preliminary data.</text>
</comment>
<keyword evidence="5" id="KW-1185">Reference proteome</keyword>
<dbReference type="PANTHER" id="PTHR43800">
    <property type="entry name" value="PEPTIDYL-LYSINE N-ACETYLTRANSFERASE YJAB"/>
    <property type="match status" value="1"/>
</dbReference>
<dbReference type="PANTHER" id="PTHR43800:SF1">
    <property type="entry name" value="PEPTIDYL-LYSINE N-ACETYLTRANSFERASE YJAB"/>
    <property type="match status" value="1"/>
</dbReference>
<dbReference type="InterPro" id="IPR016181">
    <property type="entry name" value="Acyl_CoA_acyltransferase"/>
</dbReference>
<dbReference type="Pfam" id="PF13508">
    <property type="entry name" value="Acetyltransf_7"/>
    <property type="match status" value="1"/>
</dbReference>
<keyword evidence="1 4" id="KW-0808">Transferase</keyword>
<dbReference type="AlphaFoldDB" id="A0A4R3TJ05"/>